<evidence type="ECO:0000256" key="1">
    <source>
        <dbReference type="ARBA" id="ARBA00004141"/>
    </source>
</evidence>
<feature type="transmembrane region" description="Helical" evidence="5">
    <location>
        <begin position="115"/>
        <end position="139"/>
    </location>
</feature>
<evidence type="ECO:0000313" key="7">
    <source>
        <dbReference type="EMBL" id="KAF6219815.1"/>
    </source>
</evidence>
<dbReference type="PANTHER" id="PTHR37451:SF4">
    <property type="entry name" value="MARVEL DOMAIN-CONTAINING PROTEIN"/>
    <property type="match status" value="1"/>
</dbReference>
<gene>
    <name evidence="7" type="ORF">HO133_003640</name>
</gene>
<evidence type="ECO:0000256" key="3">
    <source>
        <dbReference type="ARBA" id="ARBA00022989"/>
    </source>
</evidence>
<feature type="transmembrane region" description="Helical" evidence="5">
    <location>
        <begin position="12"/>
        <end position="32"/>
    </location>
</feature>
<dbReference type="GO" id="GO:0016020">
    <property type="term" value="C:membrane"/>
    <property type="evidence" value="ECO:0007669"/>
    <property type="project" value="UniProtKB-SubCell"/>
</dbReference>
<feature type="transmembrane region" description="Helical" evidence="5">
    <location>
        <begin position="80"/>
        <end position="103"/>
    </location>
</feature>
<name>A0A8H6F966_9LECA</name>
<keyword evidence="2 5" id="KW-0812">Transmembrane</keyword>
<protein>
    <recommendedName>
        <fullName evidence="6">MARVEL domain-containing protein</fullName>
    </recommendedName>
</protein>
<dbReference type="Pfam" id="PF01284">
    <property type="entry name" value="MARVEL"/>
    <property type="match status" value="1"/>
</dbReference>
<dbReference type="RefSeq" id="XP_037149250.1">
    <property type="nucleotide sequence ID" value="XM_037294562.1"/>
</dbReference>
<dbReference type="Proteomes" id="UP000593566">
    <property type="component" value="Unassembled WGS sequence"/>
</dbReference>
<evidence type="ECO:0000313" key="8">
    <source>
        <dbReference type="Proteomes" id="UP000593566"/>
    </source>
</evidence>
<evidence type="ECO:0000256" key="5">
    <source>
        <dbReference type="SAM" id="Phobius"/>
    </source>
</evidence>
<evidence type="ECO:0000256" key="4">
    <source>
        <dbReference type="ARBA" id="ARBA00023136"/>
    </source>
</evidence>
<comment type="subcellular location">
    <subcellularLocation>
        <location evidence="1">Membrane</location>
        <topology evidence="1">Multi-pass membrane protein</topology>
    </subcellularLocation>
</comment>
<proteinExistence type="predicted"/>
<feature type="domain" description="MARVEL" evidence="6">
    <location>
        <begin position="5"/>
        <end position="136"/>
    </location>
</feature>
<dbReference type="InterPro" id="IPR008253">
    <property type="entry name" value="Marvel"/>
</dbReference>
<keyword evidence="8" id="KW-1185">Reference proteome</keyword>
<comment type="caution">
    <text evidence="7">The sequence shown here is derived from an EMBL/GenBank/DDBJ whole genome shotgun (WGS) entry which is preliminary data.</text>
</comment>
<sequence>MFNFNLPLRVFQLILAIIALGLNGYVTSWYLHHTHPSTTPSAPPYLVFVGTSTLLTLPYLSLNPVLAGGNKPNGRFFNKWLILALDSATCLLWFAGFVALAVFHRGLILCGPCDVMVGGVIVGALAWATFLATTVLASLHIMRTRRGSGEQTHAGWVGTQESVQI</sequence>
<keyword evidence="4 5" id="KW-0472">Membrane</keyword>
<dbReference type="EMBL" id="JACCJB010000018">
    <property type="protein sequence ID" value="KAF6219815.1"/>
    <property type="molecule type" value="Genomic_DNA"/>
</dbReference>
<dbReference type="GeneID" id="59332051"/>
<dbReference type="PANTHER" id="PTHR37451">
    <property type="entry name" value="MARVEL DOMAIN"/>
    <property type="match status" value="1"/>
</dbReference>
<evidence type="ECO:0000256" key="2">
    <source>
        <dbReference type="ARBA" id="ARBA00022692"/>
    </source>
</evidence>
<reference evidence="7 8" key="1">
    <citation type="journal article" date="2020" name="Genomics">
        <title>Complete, high-quality genomes from long-read metagenomic sequencing of two wolf lichen thalli reveals enigmatic genome architecture.</title>
        <authorList>
            <person name="McKenzie S.K."/>
            <person name="Walston R.F."/>
            <person name="Allen J.L."/>
        </authorList>
    </citation>
    <scope>NUCLEOTIDE SEQUENCE [LARGE SCALE GENOMIC DNA]</scope>
    <source>
        <strain evidence="7">WasteWater1</strain>
    </source>
</reference>
<dbReference type="AlphaFoldDB" id="A0A8H6F966"/>
<keyword evidence="3 5" id="KW-1133">Transmembrane helix</keyword>
<organism evidence="7 8">
    <name type="scientific">Letharia lupina</name>
    <dbReference type="NCBI Taxonomy" id="560253"/>
    <lineage>
        <taxon>Eukaryota</taxon>
        <taxon>Fungi</taxon>
        <taxon>Dikarya</taxon>
        <taxon>Ascomycota</taxon>
        <taxon>Pezizomycotina</taxon>
        <taxon>Lecanoromycetes</taxon>
        <taxon>OSLEUM clade</taxon>
        <taxon>Lecanoromycetidae</taxon>
        <taxon>Lecanorales</taxon>
        <taxon>Lecanorineae</taxon>
        <taxon>Parmeliaceae</taxon>
        <taxon>Letharia</taxon>
    </lineage>
</organism>
<accession>A0A8H6F966</accession>
<feature type="transmembrane region" description="Helical" evidence="5">
    <location>
        <begin position="44"/>
        <end position="68"/>
    </location>
</feature>
<evidence type="ECO:0000259" key="6">
    <source>
        <dbReference type="Pfam" id="PF01284"/>
    </source>
</evidence>